<reference evidence="4" key="1">
    <citation type="submission" date="2015-02" db="EMBL/GenBank/DDBJ databases">
        <authorList>
            <person name="Chooi Y.-H."/>
        </authorList>
    </citation>
    <scope>NUCLEOTIDE SEQUENCE [LARGE SCALE GENOMIC DNA]</scope>
    <source>
        <strain evidence="4">LAMA 915</strain>
    </source>
</reference>
<dbReference type="InterPro" id="IPR036249">
    <property type="entry name" value="Thioredoxin-like_sf"/>
</dbReference>
<dbReference type="PROSITE" id="PS50405">
    <property type="entry name" value="GST_CTER"/>
    <property type="match status" value="1"/>
</dbReference>
<dbReference type="Proteomes" id="UP000037446">
    <property type="component" value="Unassembled WGS sequence"/>
</dbReference>
<dbReference type="CDD" id="cd03057">
    <property type="entry name" value="GST_N_Beta"/>
    <property type="match status" value="1"/>
</dbReference>
<feature type="domain" description="GST C-terminal" evidence="3">
    <location>
        <begin position="91"/>
        <end position="216"/>
    </location>
</feature>
<dbReference type="PANTHER" id="PTHR44051">
    <property type="entry name" value="GLUTATHIONE S-TRANSFERASE-RELATED"/>
    <property type="match status" value="1"/>
</dbReference>
<dbReference type="SUPFAM" id="SSF52833">
    <property type="entry name" value="Thioredoxin-like"/>
    <property type="match status" value="1"/>
</dbReference>
<dbReference type="SFLD" id="SFLDS00019">
    <property type="entry name" value="Glutathione_Transferase_(cytos"/>
    <property type="match status" value="1"/>
</dbReference>
<dbReference type="SFLD" id="SFLDG00358">
    <property type="entry name" value="Main_(cytGST)"/>
    <property type="match status" value="1"/>
</dbReference>
<feature type="compositionally biased region" description="Basic and acidic residues" evidence="1">
    <location>
        <begin position="201"/>
        <end position="218"/>
    </location>
</feature>
<evidence type="ECO:0000259" key="2">
    <source>
        <dbReference type="PROSITE" id="PS50404"/>
    </source>
</evidence>
<keyword evidence="4" id="KW-0808">Transferase</keyword>
<accession>A0A0L1KFB5</accession>
<dbReference type="AlphaFoldDB" id="A0A0L1KFB5"/>
<evidence type="ECO:0000256" key="1">
    <source>
        <dbReference type="SAM" id="MobiDB-lite"/>
    </source>
</evidence>
<dbReference type="EC" id="2.5.1.18" evidence="4"/>
<dbReference type="Pfam" id="PF02798">
    <property type="entry name" value="GST_N"/>
    <property type="match status" value="1"/>
</dbReference>
<dbReference type="InterPro" id="IPR004045">
    <property type="entry name" value="Glutathione_S-Trfase_N"/>
</dbReference>
<evidence type="ECO:0000259" key="3">
    <source>
        <dbReference type="PROSITE" id="PS50405"/>
    </source>
</evidence>
<proteinExistence type="predicted"/>
<evidence type="ECO:0000313" key="5">
    <source>
        <dbReference type="Proteomes" id="UP000037446"/>
    </source>
</evidence>
<name>A0A0L1KFB5_9SPHN</name>
<feature type="region of interest" description="Disordered" evidence="1">
    <location>
        <begin position="201"/>
        <end position="233"/>
    </location>
</feature>
<dbReference type="InterPro" id="IPR040079">
    <property type="entry name" value="Glutathione_S-Trfase"/>
</dbReference>
<dbReference type="PANTHER" id="PTHR44051:SF8">
    <property type="entry name" value="GLUTATHIONE S-TRANSFERASE GSTA"/>
    <property type="match status" value="1"/>
</dbReference>
<dbReference type="STRING" id="1306953.J121_312"/>
<dbReference type="SUPFAM" id="SSF47616">
    <property type="entry name" value="GST C-terminal domain-like"/>
    <property type="match status" value="1"/>
</dbReference>
<dbReference type="EMBL" id="JYNE01000022">
    <property type="protein sequence ID" value="KNH02532.1"/>
    <property type="molecule type" value="Genomic_DNA"/>
</dbReference>
<dbReference type="InterPro" id="IPR036282">
    <property type="entry name" value="Glutathione-S-Trfase_C_sf"/>
</dbReference>
<dbReference type="GO" id="GO:0004364">
    <property type="term" value="F:glutathione transferase activity"/>
    <property type="evidence" value="ECO:0007669"/>
    <property type="project" value="UniProtKB-EC"/>
</dbReference>
<evidence type="ECO:0000313" key="4">
    <source>
        <dbReference type="EMBL" id="KNH02532.1"/>
    </source>
</evidence>
<dbReference type="InterPro" id="IPR010987">
    <property type="entry name" value="Glutathione-S-Trfase_C-like"/>
</dbReference>
<organism evidence="4 5">
    <name type="scientific">Qipengyuania citrea LAMA 915</name>
    <dbReference type="NCBI Taxonomy" id="1306953"/>
    <lineage>
        <taxon>Bacteria</taxon>
        <taxon>Pseudomonadati</taxon>
        <taxon>Pseudomonadota</taxon>
        <taxon>Alphaproteobacteria</taxon>
        <taxon>Sphingomonadales</taxon>
        <taxon>Erythrobacteraceae</taxon>
        <taxon>Qipengyuania</taxon>
    </lineage>
</organism>
<feature type="domain" description="GST N-terminal" evidence="2">
    <location>
        <begin position="3"/>
        <end position="84"/>
    </location>
</feature>
<sequence>MIEQAPILYFAPETCVRVSLTALEEIGEPFETRLIAFKAGEHRRPDYLAVNPAGKVPALDTGRGIVTQSGSILLYLARTHPDAKLLPLTGDPLGDAAAVSALFRLSSDLHPLVTRFVLPGMMLQSDEAAPQIRAKAEELLIQQLQPIAEQLAQQRWMLGPDWSIVDTYLAWIWFRITGAGFDAAAFPEIAEMTGRANERAAAKRALEHEARAQQDLKQRGLAFTPPQVTTQKS</sequence>
<comment type="caution">
    <text evidence="4">The sequence shown here is derived from an EMBL/GenBank/DDBJ whole genome shotgun (WGS) entry which is preliminary data.</text>
</comment>
<dbReference type="PROSITE" id="PS50404">
    <property type="entry name" value="GST_NTER"/>
    <property type="match status" value="1"/>
</dbReference>
<dbReference type="Gene3D" id="1.20.1050.10">
    <property type="match status" value="1"/>
</dbReference>
<dbReference type="Gene3D" id="3.40.30.10">
    <property type="entry name" value="Glutaredoxin"/>
    <property type="match status" value="1"/>
</dbReference>
<dbReference type="PATRIC" id="fig|1306953.7.peg.316"/>
<protein>
    <submittedName>
        <fullName evidence="4">Glutathione S-transferase</fullName>
        <ecNumber evidence="4">2.5.1.18</ecNumber>
    </submittedName>
</protein>
<gene>
    <name evidence="4" type="ORF">J121_312</name>
</gene>